<evidence type="ECO:0000313" key="2">
    <source>
        <dbReference type="EMBL" id="KLA22251.1"/>
    </source>
</evidence>
<dbReference type="Gene3D" id="1.10.10.2840">
    <property type="entry name" value="PucR C-terminal helix-turn-helix domain"/>
    <property type="match status" value="1"/>
</dbReference>
<gene>
    <name evidence="2" type="ORF">B4077_3197</name>
</gene>
<dbReference type="PANTHER" id="PTHR33744">
    <property type="entry name" value="CARBOHYDRATE DIACID REGULATOR"/>
    <property type="match status" value="1"/>
</dbReference>
<dbReference type="InterPro" id="IPR029016">
    <property type="entry name" value="GAF-like_dom_sf"/>
</dbReference>
<dbReference type="InterPro" id="IPR042070">
    <property type="entry name" value="PucR_C-HTH_sf"/>
</dbReference>
<dbReference type="EMBL" id="LCYI01000062">
    <property type="protein sequence ID" value="KLA22251.1"/>
    <property type="molecule type" value="Genomic_DNA"/>
</dbReference>
<reference evidence="2 3" key="1">
    <citation type="submission" date="2015-04" db="EMBL/GenBank/DDBJ databases">
        <title>Draft Genome Sequences of Eight Spore-Forming Food Isolates of Bacillus cereus Genome sequencing.</title>
        <authorList>
            <person name="Krawcyk A.O."/>
            <person name="de Jong A."/>
            <person name="Eijlander R.T."/>
            <person name="Berendsen E.M."/>
            <person name="Holsappel S."/>
            <person name="Wells-Bennik M."/>
            <person name="Kuipers O.P."/>
        </authorList>
    </citation>
    <scope>NUCLEOTIDE SEQUENCE [LARGE SCALE GENOMIC DNA]</scope>
    <source>
        <strain evidence="2 3">B4077</strain>
    </source>
</reference>
<comment type="caution">
    <text evidence="2">The sequence shown here is derived from an EMBL/GenBank/DDBJ whole genome shotgun (WGS) entry which is preliminary data.</text>
</comment>
<proteinExistence type="predicted"/>
<protein>
    <recommendedName>
        <fullName evidence="1">PucR C-terminal helix-turn-helix domain-containing protein</fullName>
    </recommendedName>
</protein>
<evidence type="ECO:0000259" key="1">
    <source>
        <dbReference type="Pfam" id="PF13556"/>
    </source>
</evidence>
<evidence type="ECO:0000313" key="3">
    <source>
        <dbReference type="Proteomes" id="UP000035214"/>
    </source>
</evidence>
<accession>A0A0G8EDF5</accession>
<dbReference type="InterPro" id="IPR051448">
    <property type="entry name" value="CdaR-like_regulators"/>
</dbReference>
<dbReference type="InterPro" id="IPR025736">
    <property type="entry name" value="PucR_C-HTH_dom"/>
</dbReference>
<sequence length="410" mass="48384">MTYMKNDSFRVTFDSLDEFADIVSEILQCPITIEDVNHRLLAYSTHDERTDPARIGTIMGRRVPEKVINNLWKEGIIPDLLKNREPIRVKRRDDIGLGDRVAISIWNKEDVLGFIWALEIEKSLTEQDCLLLKKYAEVVKSKLLQLQARKNQKEERSQEFFWKLLTNHMQVNKEIMENFYLLQITPASLFTVSVFRFEQGITNEKEKQISYLLKTSQHLKVLLYTIDRNQLILLTSLDNVKRPFHEINNFIETFVYNMEKRYGIKSIKPAFSSVYSDYQKTSKAYKETLTVLSIKEKFPSDTTNIHSYQNLGIYQLIDLLLEQRKDEEYENQALQKLDEYDQKYNCNLIETLETYLNKDGNVGEVAKALNIHANTLSYRLKRIYEISEIDLKNPNQKMILYLDLKLKKFM</sequence>
<dbReference type="Proteomes" id="UP000035214">
    <property type="component" value="Unassembled WGS sequence"/>
</dbReference>
<name>A0A0G8EDF5_BACCE</name>
<dbReference type="Pfam" id="PF13556">
    <property type="entry name" value="HTH_30"/>
    <property type="match status" value="1"/>
</dbReference>
<feature type="domain" description="PucR C-terminal helix-turn-helix" evidence="1">
    <location>
        <begin position="348"/>
        <end position="405"/>
    </location>
</feature>
<dbReference type="AlphaFoldDB" id="A0A0G8EDF5"/>
<dbReference type="Gene3D" id="3.30.450.40">
    <property type="match status" value="1"/>
</dbReference>
<dbReference type="PATRIC" id="fig|1396.428.peg.2551"/>
<organism evidence="2 3">
    <name type="scientific">Bacillus cereus</name>
    <dbReference type="NCBI Taxonomy" id="1396"/>
    <lineage>
        <taxon>Bacteria</taxon>
        <taxon>Bacillati</taxon>
        <taxon>Bacillota</taxon>
        <taxon>Bacilli</taxon>
        <taxon>Bacillales</taxon>
        <taxon>Bacillaceae</taxon>
        <taxon>Bacillus</taxon>
        <taxon>Bacillus cereus group</taxon>
    </lineage>
</organism>
<dbReference type="PANTHER" id="PTHR33744:SF1">
    <property type="entry name" value="DNA-BINDING TRANSCRIPTIONAL ACTIVATOR ADER"/>
    <property type="match status" value="1"/>
</dbReference>